<dbReference type="eggNOG" id="COG0584">
    <property type="taxonomic scope" value="Bacteria"/>
</dbReference>
<organism evidence="1 2">
    <name type="scientific">Myroides odoratimimus</name>
    <dbReference type="NCBI Taxonomy" id="76832"/>
    <lineage>
        <taxon>Bacteria</taxon>
        <taxon>Pseudomonadati</taxon>
        <taxon>Bacteroidota</taxon>
        <taxon>Flavobacteriia</taxon>
        <taxon>Flavobacteriales</taxon>
        <taxon>Flavobacteriaceae</taxon>
        <taxon>Myroides</taxon>
    </lineage>
</organism>
<accession>A0A0S7EH56</accession>
<evidence type="ECO:0000313" key="1">
    <source>
        <dbReference type="EMBL" id="ALU25033.1"/>
    </source>
</evidence>
<dbReference type="SUPFAM" id="SSF51695">
    <property type="entry name" value="PLC-like phosphodiesterases"/>
    <property type="match status" value="1"/>
</dbReference>
<proteinExistence type="predicted"/>
<evidence type="ECO:0000313" key="2">
    <source>
        <dbReference type="Proteomes" id="UP000069030"/>
    </source>
</evidence>
<dbReference type="PANTHER" id="PTHR46211">
    <property type="entry name" value="GLYCEROPHOSPHORYL DIESTER PHOSPHODIESTERASE"/>
    <property type="match status" value="1"/>
</dbReference>
<dbReference type="GO" id="GO:0008081">
    <property type="term" value="F:phosphoric diester hydrolase activity"/>
    <property type="evidence" value="ECO:0007669"/>
    <property type="project" value="InterPro"/>
</dbReference>
<dbReference type="Gene3D" id="3.20.20.190">
    <property type="entry name" value="Phosphatidylinositol (PI) phosphodiesterase"/>
    <property type="match status" value="1"/>
</dbReference>
<name>A0A0S7EH56_9FLAO</name>
<dbReference type="GO" id="GO:0006629">
    <property type="term" value="P:lipid metabolic process"/>
    <property type="evidence" value="ECO:0007669"/>
    <property type="project" value="InterPro"/>
</dbReference>
<gene>
    <name evidence="1" type="ORF">AS202_02120</name>
</gene>
<dbReference type="InterPro" id="IPR030395">
    <property type="entry name" value="GP_PDE_dom"/>
</dbReference>
<dbReference type="EMBL" id="CP013690">
    <property type="protein sequence ID" value="ALU25033.1"/>
    <property type="molecule type" value="Genomic_DNA"/>
</dbReference>
<dbReference type="Pfam" id="PF03009">
    <property type="entry name" value="GDPD"/>
    <property type="match status" value="1"/>
</dbReference>
<protein>
    <submittedName>
        <fullName evidence="1">Glycerophosphodiester phosphodiesterase</fullName>
    </submittedName>
</protein>
<dbReference type="KEGG" id="mod:AS202_02120"/>
<dbReference type="AlphaFoldDB" id="A0A0S7EH56"/>
<reference evidence="1 2" key="1">
    <citation type="journal article" date="2016" name="J. Zhejiang Univ. Sci. B">
        <title>Antibiotic resistance mechanisms of Myroides sp.</title>
        <authorList>
            <person name="Hu S."/>
            <person name="Yuan S."/>
            <person name="Qu H."/>
            <person name="Jiang T."/>
            <person name="Zhou Y."/>
            <person name="Wang M."/>
            <person name="Ming D."/>
        </authorList>
    </citation>
    <scope>NUCLEOTIDE SEQUENCE [LARGE SCALE GENOMIC DNA]</scope>
    <source>
        <strain evidence="1 2">PR63039</strain>
    </source>
</reference>
<dbReference type="PROSITE" id="PS51704">
    <property type="entry name" value="GP_PDE"/>
    <property type="match status" value="1"/>
</dbReference>
<dbReference type="InterPro" id="IPR017946">
    <property type="entry name" value="PLC-like_Pdiesterase_TIM-brl"/>
</dbReference>
<dbReference type="RefSeq" id="WP_006260356.1">
    <property type="nucleotide sequence ID" value="NZ_BCMQ01000007.1"/>
</dbReference>
<dbReference type="Proteomes" id="UP000069030">
    <property type="component" value="Chromosome"/>
</dbReference>
<sequence>MRFQKRLLVLCLAMSSFAFAQDNKVLRIAHRGAMGHVTENTVESVLKAVEMKSDAIEIDVFKVKDGALMVHHDDTLERLTNGKGNIEQYTQAELQALLVDGKYKMPTLEDIIAAINRKAVLNIELKGANTAEGTYAIIQQFKQKGWTNADFIISSFKWDELEKIAALDPNLDIAVLTSKEPADAIKFAHKIKAVAINPYFKTLNEKNVSKIKQAKLKIYPYTANEEKDIQRLKDLKVDGIITNFPERI</sequence>
<dbReference type="PANTHER" id="PTHR46211:SF1">
    <property type="entry name" value="GLYCEROPHOSPHODIESTER PHOSPHODIESTERASE, CYTOPLASMIC"/>
    <property type="match status" value="1"/>
</dbReference>